<dbReference type="Gene3D" id="1.20.5.110">
    <property type="match status" value="1"/>
</dbReference>
<dbReference type="EMBL" id="SRID01000693">
    <property type="protein sequence ID" value="TGA83384.1"/>
    <property type="molecule type" value="Genomic_DNA"/>
</dbReference>
<dbReference type="GO" id="GO:0001508">
    <property type="term" value="P:action potential"/>
    <property type="evidence" value="ECO:0007669"/>
    <property type="project" value="TreeGrafter"/>
</dbReference>
<dbReference type="GO" id="GO:0008076">
    <property type="term" value="C:voltage-gated potassium channel complex"/>
    <property type="evidence" value="ECO:0007669"/>
    <property type="project" value="InterPro"/>
</dbReference>
<dbReference type="GO" id="GO:0005249">
    <property type="term" value="F:voltage-gated potassium channel activity"/>
    <property type="evidence" value="ECO:0007669"/>
    <property type="project" value="InterPro"/>
</dbReference>
<dbReference type="Proteomes" id="UP000297948">
    <property type="component" value="Unassembled WGS sequence"/>
</dbReference>
<dbReference type="OrthoDB" id="9799090at2"/>
<proteinExistence type="predicted"/>
<evidence type="ECO:0000313" key="10">
    <source>
        <dbReference type="EMBL" id="TGA83384.1"/>
    </source>
</evidence>
<evidence type="ECO:0000256" key="4">
    <source>
        <dbReference type="ARBA" id="ARBA00022989"/>
    </source>
</evidence>
<protein>
    <submittedName>
        <fullName evidence="10">Two pore domain potassium channel family protein</fullName>
    </submittedName>
</protein>
<keyword evidence="2" id="KW-0813">Transport</keyword>
<evidence type="ECO:0000259" key="9">
    <source>
        <dbReference type="Pfam" id="PF07885"/>
    </source>
</evidence>
<feature type="non-terminal residue" evidence="10">
    <location>
        <position position="194"/>
    </location>
</feature>
<feature type="transmembrane region" description="Helical" evidence="8">
    <location>
        <begin position="20"/>
        <end position="38"/>
    </location>
</feature>
<keyword evidence="5" id="KW-0406">Ion transport</keyword>
<feature type="domain" description="Potassium channel" evidence="9">
    <location>
        <begin position="147"/>
        <end position="193"/>
    </location>
</feature>
<dbReference type="InterPro" id="IPR013099">
    <property type="entry name" value="K_chnl_dom"/>
</dbReference>
<comment type="subcellular location">
    <subcellularLocation>
        <location evidence="1">Membrane</location>
        <topology evidence="1">Multi-pass membrane protein</topology>
    </subcellularLocation>
</comment>
<reference evidence="10 11" key="1">
    <citation type="submission" date="2019-03" db="EMBL/GenBank/DDBJ databases">
        <authorList>
            <person name="Gonzalez-Pimentel J.L."/>
        </authorList>
    </citation>
    <scope>NUCLEOTIDE SEQUENCE [LARGE SCALE GENOMIC DNA]</scope>
    <source>
        <strain evidence="10 11">JCM 31289</strain>
    </source>
</reference>
<evidence type="ECO:0000256" key="1">
    <source>
        <dbReference type="ARBA" id="ARBA00004141"/>
    </source>
</evidence>
<dbReference type="Gene3D" id="1.10.287.70">
    <property type="match status" value="1"/>
</dbReference>
<dbReference type="RefSeq" id="WP_135342604.1">
    <property type="nucleotide sequence ID" value="NZ_SRID01000693.1"/>
</dbReference>
<feature type="transmembrane region" description="Helical" evidence="8">
    <location>
        <begin position="117"/>
        <end position="137"/>
    </location>
</feature>
<sequence>MDRAQRLEVWERRNGQPLLAAWALFFVAYAVQVLATGLSPGARALWSAVTAVTWSAFALDYLVRLVLSEDRRRFVRSQWLDLLVVAVPLLRPVRLVQLYHGLRQRRDRPRLGLEARVMSYAGLSAVLLGVGAALAVLPDERHAAGASIRTFGDALWWACSTLTTTGYGDVIPVTPRGRVIGVGLMVLGVALVGA</sequence>
<evidence type="ECO:0000256" key="6">
    <source>
        <dbReference type="ARBA" id="ARBA00023136"/>
    </source>
</evidence>
<evidence type="ECO:0000256" key="3">
    <source>
        <dbReference type="ARBA" id="ARBA00022692"/>
    </source>
</evidence>
<dbReference type="InterPro" id="IPR028325">
    <property type="entry name" value="VG_K_chnl"/>
</dbReference>
<evidence type="ECO:0000256" key="8">
    <source>
        <dbReference type="SAM" id="Phobius"/>
    </source>
</evidence>
<evidence type="ECO:0000256" key="2">
    <source>
        <dbReference type="ARBA" id="ARBA00022448"/>
    </source>
</evidence>
<dbReference type="PANTHER" id="PTHR11537:SF254">
    <property type="entry name" value="POTASSIUM VOLTAGE-GATED CHANNEL PROTEIN SHAB"/>
    <property type="match status" value="1"/>
</dbReference>
<keyword evidence="3 8" id="KW-0812">Transmembrane</keyword>
<organism evidence="10 11">
    <name type="scientific">Streptomyces palmae</name>
    <dbReference type="NCBI Taxonomy" id="1701085"/>
    <lineage>
        <taxon>Bacteria</taxon>
        <taxon>Bacillati</taxon>
        <taxon>Actinomycetota</taxon>
        <taxon>Actinomycetes</taxon>
        <taxon>Kitasatosporales</taxon>
        <taxon>Streptomycetaceae</taxon>
        <taxon>Streptomyces</taxon>
    </lineage>
</organism>
<keyword evidence="7 10" id="KW-0407">Ion channel</keyword>
<dbReference type="InterPro" id="IPR027359">
    <property type="entry name" value="Volt_channel_dom_sf"/>
</dbReference>
<dbReference type="Pfam" id="PF07885">
    <property type="entry name" value="Ion_trans_2"/>
    <property type="match status" value="1"/>
</dbReference>
<dbReference type="SUPFAM" id="SSF81324">
    <property type="entry name" value="Voltage-gated potassium channels"/>
    <property type="match status" value="1"/>
</dbReference>
<evidence type="ECO:0000313" key="11">
    <source>
        <dbReference type="Proteomes" id="UP000297948"/>
    </source>
</evidence>
<dbReference type="Gene3D" id="1.20.120.350">
    <property type="entry name" value="Voltage-gated potassium channels. Chain C"/>
    <property type="match status" value="1"/>
</dbReference>
<feature type="transmembrane region" description="Helical" evidence="8">
    <location>
        <begin position="44"/>
        <end position="67"/>
    </location>
</feature>
<keyword evidence="6 8" id="KW-0472">Membrane</keyword>
<comment type="caution">
    <text evidence="10">The sequence shown here is derived from an EMBL/GenBank/DDBJ whole genome shotgun (WGS) entry which is preliminary data.</text>
</comment>
<keyword evidence="11" id="KW-1185">Reference proteome</keyword>
<dbReference type="AlphaFoldDB" id="A0A4Z0FNX7"/>
<accession>A0A4Z0FNX7</accession>
<evidence type="ECO:0000256" key="7">
    <source>
        <dbReference type="ARBA" id="ARBA00023303"/>
    </source>
</evidence>
<keyword evidence="4 8" id="KW-1133">Transmembrane helix</keyword>
<dbReference type="PANTHER" id="PTHR11537">
    <property type="entry name" value="VOLTAGE-GATED POTASSIUM CHANNEL"/>
    <property type="match status" value="1"/>
</dbReference>
<name>A0A4Z0FNX7_9ACTN</name>
<gene>
    <name evidence="10" type="ORF">E4099_32130</name>
</gene>
<evidence type="ECO:0000256" key="5">
    <source>
        <dbReference type="ARBA" id="ARBA00023065"/>
    </source>
</evidence>